<evidence type="ECO:0000313" key="4">
    <source>
        <dbReference type="EMBL" id="HIX80844.1"/>
    </source>
</evidence>
<keyword evidence="4" id="KW-0032">Aminotransferase</keyword>
<dbReference type="InterPro" id="IPR015422">
    <property type="entry name" value="PyrdxlP-dep_Trfase_small"/>
</dbReference>
<feature type="active site" description="Proton acceptor" evidence="1">
    <location>
        <position position="189"/>
    </location>
</feature>
<dbReference type="PIRSF" id="PIRSF000390">
    <property type="entry name" value="PLP_StrS"/>
    <property type="match status" value="1"/>
</dbReference>
<dbReference type="GO" id="GO:0008483">
    <property type="term" value="F:transaminase activity"/>
    <property type="evidence" value="ECO:0007669"/>
    <property type="project" value="UniProtKB-KW"/>
</dbReference>
<dbReference type="Proteomes" id="UP000886724">
    <property type="component" value="Unassembled WGS sequence"/>
</dbReference>
<proteinExistence type="inferred from homology"/>
<evidence type="ECO:0000256" key="3">
    <source>
        <dbReference type="RuleBase" id="RU004508"/>
    </source>
</evidence>
<accession>A0A9D1XK32</accession>
<dbReference type="InterPro" id="IPR015421">
    <property type="entry name" value="PyrdxlP-dep_Trfase_major"/>
</dbReference>
<dbReference type="PANTHER" id="PTHR30244:SF34">
    <property type="entry name" value="DTDP-4-AMINO-4,6-DIDEOXYGALACTOSE TRANSAMINASE"/>
    <property type="match status" value="1"/>
</dbReference>
<dbReference type="Pfam" id="PF01041">
    <property type="entry name" value="DegT_DnrJ_EryC1"/>
    <property type="match status" value="1"/>
</dbReference>
<dbReference type="GO" id="GO:0030170">
    <property type="term" value="F:pyridoxal phosphate binding"/>
    <property type="evidence" value="ECO:0007669"/>
    <property type="project" value="TreeGrafter"/>
</dbReference>
<reference evidence="4" key="2">
    <citation type="submission" date="2021-04" db="EMBL/GenBank/DDBJ databases">
        <authorList>
            <person name="Gilroy R."/>
        </authorList>
    </citation>
    <scope>NUCLEOTIDE SEQUENCE</scope>
    <source>
        <strain evidence="4">ChiGjej1B1-14440</strain>
    </source>
</reference>
<evidence type="ECO:0000313" key="5">
    <source>
        <dbReference type="Proteomes" id="UP000886724"/>
    </source>
</evidence>
<comment type="caution">
    <text evidence="4">The sequence shown here is derived from an EMBL/GenBank/DDBJ whole genome shotgun (WGS) entry which is preliminary data.</text>
</comment>
<dbReference type="PANTHER" id="PTHR30244">
    <property type="entry name" value="TRANSAMINASE"/>
    <property type="match status" value="1"/>
</dbReference>
<keyword evidence="2 3" id="KW-0663">Pyridoxal phosphate</keyword>
<dbReference type="InterPro" id="IPR015424">
    <property type="entry name" value="PyrdxlP-dep_Trfase"/>
</dbReference>
<dbReference type="EMBL" id="DXET01000065">
    <property type="protein sequence ID" value="HIX80844.1"/>
    <property type="molecule type" value="Genomic_DNA"/>
</dbReference>
<keyword evidence="4" id="KW-0808">Transferase</keyword>
<comment type="similarity">
    <text evidence="3">Belongs to the DegT/DnrJ/EryC1 family.</text>
</comment>
<dbReference type="AlphaFoldDB" id="A0A9D1XK32"/>
<dbReference type="InterPro" id="IPR000653">
    <property type="entry name" value="DegT/StrS_aminotransferase"/>
</dbReference>
<gene>
    <name evidence="4" type="ORF">H9980_02590</name>
</gene>
<reference evidence="4" key="1">
    <citation type="journal article" date="2021" name="PeerJ">
        <title>Extensive microbial diversity within the chicken gut microbiome revealed by metagenomics and culture.</title>
        <authorList>
            <person name="Gilroy R."/>
            <person name="Ravi A."/>
            <person name="Getino M."/>
            <person name="Pursley I."/>
            <person name="Horton D.L."/>
            <person name="Alikhan N.F."/>
            <person name="Baker D."/>
            <person name="Gharbi K."/>
            <person name="Hall N."/>
            <person name="Watson M."/>
            <person name="Adriaenssens E.M."/>
            <person name="Foster-Nyarko E."/>
            <person name="Jarju S."/>
            <person name="Secka A."/>
            <person name="Antonio M."/>
            <person name="Oren A."/>
            <person name="Chaudhuri R.R."/>
            <person name="La Ragione R."/>
            <person name="Hildebrand F."/>
            <person name="Pallen M.J."/>
        </authorList>
    </citation>
    <scope>NUCLEOTIDE SEQUENCE</scope>
    <source>
        <strain evidence="4">ChiGjej1B1-14440</strain>
    </source>
</reference>
<organism evidence="4 5">
    <name type="scientific">Candidatus Erysipelatoclostridium merdavium</name>
    <dbReference type="NCBI Taxonomy" id="2838566"/>
    <lineage>
        <taxon>Bacteria</taxon>
        <taxon>Bacillati</taxon>
        <taxon>Bacillota</taxon>
        <taxon>Erysipelotrichia</taxon>
        <taxon>Erysipelotrichales</taxon>
        <taxon>Erysipelotrichales incertae sedis</taxon>
    </lineage>
</organism>
<evidence type="ECO:0000256" key="1">
    <source>
        <dbReference type="PIRSR" id="PIRSR000390-1"/>
    </source>
</evidence>
<name>A0A9D1XK32_9FIRM</name>
<protein>
    <submittedName>
        <fullName evidence="4">Aminotransferase class I/II-fold pyridoxal phosphate-dependent enzyme</fullName>
    </submittedName>
</protein>
<sequence>MEPFEKKIWLSSPTMHGEELKYITQAYETNWMSTVGENINEVERTAQKYIGCKHTVALSAGTAALHLAVKLAGVKHDDYVFCSDMTFAATVNPIVYEGGIPIFIDSERDTWNMDPQALEKAFELYPDVKVVVVANLYGTPAKLDEIKDICDKHHAILIEDAAESLGAIYKGKQTGTFGNYNVISFNGNKIITGSSGGMLLTDNEEAANKARKWSTQSREAAPWYQHEELGYNYRMSNVIAGVVRGQFKYLDEHIAQKKAIYQKYKEGFKDLPVTMNPFIEDIMEPNYWLSCLLINEEAMCKQVRSENETLYIDEPGKSCPSEILETLTKYNAEGRPIWKPMHMQPIYATNPFVTRYGNGRAQSNAYIKGKVVDVGMDIFNRGLCLPSDNKMTIEEQEAIIEIIKGCFK</sequence>
<evidence type="ECO:0000256" key="2">
    <source>
        <dbReference type="PIRSR" id="PIRSR000390-2"/>
    </source>
</evidence>
<dbReference type="Gene3D" id="3.90.1150.10">
    <property type="entry name" value="Aspartate Aminotransferase, domain 1"/>
    <property type="match status" value="1"/>
</dbReference>
<dbReference type="CDD" id="cd00616">
    <property type="entry name" value="AHBA_syn"/>
    <property type="match status" value="1"/>
</dbReference>
<dbReference type="SUPFAM" id="SSF53383">
    <property type="entry name" value="PLP-dependent transferases"/>
    <property type="match status" value="1"/>
</dbReference>
<dbReference type="Gene3D" id="3.40.640.10">
    <property type="entry name" value="Type I PLP-dependent aspartate aminotransferase-like (Major domain)"/>
    <property type="match status" value="1"/>
</dbReference>
<feature type="modified residue" description="N6-(pyridoxal phosphate)lysine" evidence="2">
    <location>
        <position position="189"/>
    </location>
</feature>
<dbReference type="GO" id="GO:0000271">
    <property type="term" value="P:polysaccharide biosynthetic process"/>
    <property type="evidence" value="ECO:0007669"/>
    <property type="project" value="TreeGrafter"/>
</dbReference>